<organism evidence="1 2">
    <name type="scientific">Sinanodonta woodiana</name>
    <name type="common">Chinese pond mussel</name>
    <name type="synonym">Anodonta woodiana</name>
    <dbReference type="NCBI Taxonomy" id="1069815"/>
    <lineage>
        <taxon>Eukaryota</taxon>
        <taxon>Metazoa</taxon>
        <taxon>Spiralia</taxon>
        <taxon>Lophotrochozoa</taxon>
        <taxon>Mollusca</taxon>
        <taxon>Bivalvia</taxon>
        <taxon>Autobranchia</taxon>
        <taxon>Heteroconchia</taxon>
        <taxon>Palaeoheterodonta</taxon>
        <taxon>Unionida</taxon>
        <taxon>Unionoidea</taxon>
        <taxon>Unionidae</taxon>
        <taxon>Unioninae</taxon>
        <taxon>Sinanodonta</taxon>
    </lineage>
</organism>
<protein>
    <recommendedName>
        <fullName evidence="3">Gag-like protein</fullName>
    </recommendedName>
</protein>
<name>A0ABD3UTU4_SINWO</name>
<evidence type="ECO:0008006" key="3">
    <source>
        <dbReference type="Google" id="ProtNLM"/>
    </source>
</evidence>
<sequence>MSLWDNTKLTEKLTEGGDKISKVYQIGKKGNKTHKISVVLSDAPLKPLMQIGTSGTRYSLEQYKNKPRLCSNCKHWGHYSTKCRRQTQCNNCGGKHKGVCKRLKPECAQCHGPHRPKSPTCPATIREYKIITEMELRQIDYKTARKNNKLTKP</sequence>
<dbReference type="AlphaFoldDB" id="A0ABD3UTU4"/>
<gene>
    <name evidence="1" type="ORF">ACJMK2_016515</name>
</gene>
<comment type="caution">
    <text evidence="1">The sequence shown here is derived from an EMBL/GenBank/DDBJ whole genome shotgun (WGS) entry which is preliminary data.</text>
</comment>
<keyword evidence="2" id="KW-1185">Reference proteome</keyword>
<proteinExistence type="predicted"/>
<reference evidence="1 2" key="1">
    <citation type="submission" date="2024-11" db="EMBL/GenBank/DDBJ databases">
        <title>Chromosome-level genome assembly of the freshwater bivalve Anodonta woodiana.</title>
        <authorList>
            <person name="Chen X."/>
        </authorList>
    </citation>
    <scope>NUCLEOTIDE SEQUENCE [LARGE SCALE GENOMIC DNA]</scope>
    <source>
        <strain evidence="1">MN2024</strain>
        <tissue evidence="1">Gills</tissue>
    </source>
</reference>
<evidence type="ECO:0000313" key="1">
    <source>
        <dbReference type="EMBL" id="KAL3852909.1"/>
    </source>
</evidence>
<dbReference type="Proteomes" id="UP001634394">
    <property type="component" value="Unassembled WGS sequence"/>
</dbReference>
<dbReference type="EMBL" id="JBJQND010000015">
    <property type="protein sequence ID" value="KAL3852909.1"/>
    <property type="molecule type" value="Genomic_DNA"/>
</dbReference>
<evidence type="ECO:0000313" key="2">
    <source>
        <dbReference type="Proteomes" id="UP001634394"/>
    </source>
</evidence>
<accession>A0ABD3UTU4</accession>